<dbReference type="PROSITE" id="PS51318">
    <property type="entry name" value="TAT"/>
    <property type="match status" value="1"/>
</dbReference>
<dbReference type="Proteomes" id="UP001500902">
    <property type="component" value="Unassembled WGS sequence"/>
</dbReference>
<feature type="transmembrane region" description="Helical" evidence="2">
    <location>
        <begin position="34"/>
        <end position="57"/>
    </location>
</feature>
<keyword evidence="4" id="KW-1185">Reference proteome</keyword>
<protein>
    <submittedName>
        <fullName evidence="3">Uncharacterized protein</fullName>
    </submittedName>
</protein>
<evidence type="ECO:0000313" key="4">
    <source>
        <dbReference type="Proteomes" id="UP001500902"/>
    </source>
</evidence>
<proteinExistence type="predicted"/>
<gene>
    <name evidence="3" type="ORF">GCM10022224_023500</name>
</gene>
<reference evidence="4" key="1">
    <citation type="journal article" date="2019" name="Int. J. Syst. Evol. Microbiol.">
        <title>The Global Catalogue of Microorganisms (GCM) 10K type strain sequencing project: providing services to taxonomists for standard genome sequencing and annotation.</title>
        <authorList>
            <consortium name="The Broad Institute Genomics Platform"/>
            <consortium name="The Broad Institute Genome Sequencing Center for Infectious Disease"/>
            <person name="Wu L."/>
            <person name="Ma J."/>
        </authorList>
    </citation>
    <scope>NUCLEOTIDE SEQUENCE [LARGE SCALE GENOMIC DNA]</scope>
    <source>
        <strain evidence="4">JCM 16904</strain>
    </source>
</reference>
<organism evidence="3 4">
    <name type="scientific">Nonomuraea antimicrobica</name>
    <dbReference type="NCBI Taxonomy" id="561173"/>
    <lineage>
        <taxon>Bacteria</taxon>
        <taxon>Bacillati</taxon>
        <taxon>Actinomycetota</taxon>
        <taxon>Actinomycetes</taxon>
        <taxon>Streptosporangiales</taxon>
        <taxon>Streptosporangiaceae</taxon>
        <taxon>Nonomuraea</taxon>
    </lineage>
</organism>
<feature type="region of interest" description="Disordered" evidence="1">
    <location>
        <begin position="159"/>
        <end position="192"/>
    </location>
</feature>
<dbReference type="RefSeq" id="WP_344875994.1">
    <property type="nucleotide sequence ID" value="NZ_BAAAZP010000040.1"/>
</dbReference>
<keyword evidence="2" id="KW-0472">Membrane</keyword>
<evidence type="ECO:0000256" key="1">
    <source>
        <dbReference type="SAM" id="MobiDB-lite"/>
    </source>
</evidence>
<accession>A0ABP7BHI6</accession>
<name>A0ABP7BHI6_9ACTN</name>
<evidence type="ECO:0000313" key="3">
    <source>
        <dbReference type="EMBL" id="GAA3659375.1"/>
    </source>
</evidence>
<evidence type="ECO:0000256" key="2">
    <source>
        <dbReference type="SAM" id="Phobius"/>
    </source>
</evidence>
<comment type="caution">
    <text evidence="3">The sequence shown here is derived from an EMBL/GenBank/DDBJ whole genome shotgun (WGS) entry which is preliminary data.</text>
</comment>
<keyword evidence="2" id="KW-0812">Transmembrane</keyword>
<dbReference type="InterPro" id="IPR006311">
    <property type="entry name" value="TAT_signal"/>
</dbReference>
<dbReference type="EMBL" id="BAAAZP010000040">
    <property type="protein sequence ID" value="GAA3659375.1"/>
    <property type="molecule type" value="Genomic_DNA"/>
</dbReference>
<keyword evidence="2" id="KW-1133">Transmembrane helix</keyword>
<sequence length="192" mass="20446">MTMTFKDKLLEELRAEAAKVTWEPVPTRRSRRPLLAGAGLVVAAAAAAVVVTATPLLPSTPAFAVEKNPDGTVTVRIHELIKSEELESKLAEAGIQAVIDYLPDGQTCQLDRGETVPAPVDPLQDTGEYGTFLIDPKSLEPDETLVVVMHFNQNDPSKGFGGSTGIIRGPVTPCVPTPMDHERRPDGGGPVS</sequence>